<comment type="caution">
    <text evidence="2">The sequence shown here is derived from an EMBL/GenBank/DDBJ whole genome shotgun (WGS) entry which is preliminary data.</text>
</comment>
<protein>
    <submittedName>
        <fullName evidence="2">Protein Skeletor, isoforms D/E</fullName>
    </submittedName>
</protein>
<dbReference type="Pfam" id="PF10517">
    <property type="entry name" value="DM13"/>
    <property type="match status" value="1"/>
</dbReference>
<reference evidence="2 3" key="1">
    <citation type="submission" date="2015-12" db="EMBL/GenBank/DDBJ databases">
        <title>The genome of Folsomia candida.</title>
        <authorList>
            <person name="Faddeeva A."/>
            <person name="Derks M.F."/>
            <person name="Anvar Y."/>
            <person name="Smit S."/>
            <person name="Van Straalen N."/>
            <person name="Roelofs D."/>
        </authorList>
    </citation>
    <scope>NUCLEOTIDE SEQUENCE [LARGE SCALE GENOMIC DNA]</scope>
    <source>
        <strain evidence="2 3">VU population</strain>
        <tissue evidence="2">Whole body</tissue>
    </source>
</reference>
<dbReference type="Proteomes" id="UP000198287">
    <property type="component" value="Unassembled WGS sequence"/>
</dbReference>
<dbReference type="PROSITE" id="PS51549">
    <property type="entry name" value="DM13"/>
    <property type="match status" value="1"/>
</dbReference>
<name>A0A226DTA3_FOLCA</name>
<organism evidence="2 3">
    <name type="scientific">Folsomia candida</name>
    <name type="common">Springtail</name>
    <dbReference type="NCBI Taxonomy" id="158441"/>
    <lineage>
        <taxon>Eukaryota</taxon>
        <taxon>Metazoa</taxon>
        <taxon>Ecdysozoa</taxon>
        <taxon>Arthropoda</taxon>
        <taxon>Hexapoda</taxon>
        <taxon>Collembola</taxon>
        <taxon>Entomobryomorpha</taxon>
        <taxon>Isotomoidea</taxon>
        <taxon>Isotomidae</taxon>
        <taxon>Proisotominae</taxon>
        <taxon>Folsomia</taxon>
    </lineage>
</organism>
<feature type="domain" description="DM13" evidence="1">
    <location>
        <begin position="1"/>
        <end position="80"/>
    </location>
</feature>
<dbReference type="AlphaFoldDB" id="A0A226DTA3"/>
<evidence type="ECO:0000259" key="1">
    <source>
        <dbReference type="PROSITE" id="PS51549"/>
    </source>
</evidence>
<proteinExistence type="predicted"/>
<keyword evidence="3" id="KW-1185">Reference proteome</keyword>
<dbReference type="EMBL" id="LNIX01000011">
    <property type="protein sequence ID" value="OXA48443.1"/>
    <property type="molecule type" value="Genomic_DNA"/>
</dbReference>
<dbReference type="InterPro" id="IPR019545">
    <property type="entry name" value="DM13_domain"/>
</dbReference>
<dbReference type="OrthoDB" id="2448405at2759"/>
<evidence type="ECO:0000313" key="3">
    <source>
        <dbReference type="Proteomes" id="UP000198287"/>
    </source>
</evidence>
<sequence>MSGPAAWFMVGKEKDGYTEERVELDGLIIPNEKGSCDILGAYDDENITLTIPKGMKFTDYSYLSVYCIENNHNFGYFRIKDEYAFTTPAPILLVNVTTGEITQQRDLSEDDAPENCDQENLVRRRRRDLGTPYRKYQLR</sequence>
<evidence type="ECO:0000313" key="2">
    <source>
        <dbReference type="EMBL" id="OXA48443.1"/>
    </source>
</evidence>
<gene>
    <name evidence="2" type="ORF">Fcan01_16475</name>
</gene>
<accession>A0A226DTA3</accession>